<proteinExistence type="predicted"/>
<accession>A0AAD2H647</accession>
<evidence type="ECO:0000313" key="3">
    <source>
        <dbReference type="Proteomes" id="UP001295794"/>
    </source>
</evidence>
<evidence type="ECO:0000313" key="2">
    <source>
        <dbReference type="EMBL" id="CAK5269827.1"/>
    </source>
</evidence>
<protein>
    <submittedName>
        <fullName evidence="2">Uncharacterized protein</fullName>
    </submittedName>
</protein>
<organism evidence="2 3">
    <name type="scientific">Mycena citricolor</name>
    <dbReference type="NCBI Taxonomy" id="2018698"/>
    <lineage>
        <taxon>Eukaryota</taxon>
        <taxon>Fungi</taxon>
        <taxon>Dikarya</taxon>
        <taxon>Basidiomycota</taxon>
        <taxon>Agaricomycotina</taxon>
        <taxon>Agaricomycetes</taxon>
        <taxon>Agaricomycetidae</taxon>
        <taxon>Agaricales</taxon>
        <taxon>Marasmiineae</taxon>
        <taxon>Mycenaceae</taxon>
        <taxon>Mycena</taxon>
    </lineage>
</organism>
<dbReference type="EMBL" id="CAVNYO010000155">
    <property type="protein sequence ID" value="CAK5269827.1"/>
    <property type="molecule type" value="Genomic_DNA"/>
</dbReference>
<feature type="region of interest" description="Disordered" evidence="1">
    <location>
        <begin position="1"/>
        <end position="22"/>
    </location>
</feature>
<name>A0AAD2H647_9AGAR</name>
<dbReference type="Proteomes" id="UP001295794">
    <property type="component" value="Unassembled WGS sequence"/>
</dbReference>
<reference evidence="2" key="1">
    <citation type="submission" date="2023-11" db="EMBL/GenBank/DDBJ databases">
        <authorList>
            <person name="De Vega J J."/>
            <person name="De Vega J J."/>
        </authorList>
    </citation>
    <scope>NUCLEOTIDE SEQUENCE</scope>
</reference>
<sequence>MNDPAKTAGADPHTPNSRHSQVYRARLHPCPAAFVCPNTIPSAPVHSTKHKRRRYAGSDLGNLQVERRTTPDLPGSFVLALRAGRTRASLGRFPLTTEGRRPTGG</sequence>
<comment type="caution">
    <text evidence="2">The sequence shown here is derived from an EMBL/GenBank/DDBJ whole genome shotgun (WGS) entry which is preliminary data.</text>
</comment>
<dbReference type="AlphaFoldDB" id="A0AAD2H647"/>
<evidence type="ECO:0000256" key="1">
    <source>
        <dbReference type="SAM" id="MobiDB-lite"/>
    </source>
</evidence>
<keyword evidence="3" id="KW-1185">Reference proteome</keyword>
<gene>
    <name evidence="2" type="ORF">MYCIT1_LOCUS13834</name>
</gene>
<feature type="non-terminal residue" evidence="2">
    <location>
        <position position="105"/>
    </location>
</feature>